<dbReference type="PANTHER" id="PTHR35300">
    <property type="entry name" value="COACTIVATOR CBP, KIX DOMAIN-CONTAINING PROTEIN-RELATED"/>
    <property type="match status" value="1"/>
</dbReference>
<dbReference type="Gramene" id="Kaladp0069s0075.1.v1.1">
    <property type="protein sequence ID" value="Kaladp0069s0075.1.v1.1"/>
    <property type="gene ID" value="Kaladp0069s0075.v1.1"/>
</dbReference>
<sequence>MPRPGPRPYECVRRAWHSDRHKPLRGSIIQQIFRLVGEAHSENTRNNREWQEKLPVVVLKCEDILYSKANTEAEYSDQETLWDRVSDAVNTIIRLEEANEAGKLLPPCVEAALTLGCVPVKASRSQRHCNTRTYLTPRPQESTAVRQRDVDVPATQVCPRSIPANSSFMTQDIISTQNRGITNEPFPFNRPQKRFPSGGAPQSVPVESSSSLNFGSVYPLYYGTDYQLEDRLVGIKHRRRNHDYPQLTLVGRPVTRLIPKPTSMVVSKAILPKETPKTMQTASQSCDLSLRLGVSPNLDVGKEKKFANEANDFALDLCLNRWNSEDPGPIAESSVRNNPASFHNFMNDGQYCWQPELPSNQFSGRKNWPGL</sequence>
<dbReference type="EnsemblPlants" id="Kaladp0069s0075.1.v1.1">
    <property type="protein sequence ID" value="Kaladp0069s0075.1.v1.1"/>
    <property type="gene ID" value="Kaladp0069s0075.v1.1"/>
</dbReference>
<dbReference type="AlphaFoldDB" id="A0A7N0UIV1"/>
<keyword evidence="2" id="KW-1185">Reference proteome</keyword>
<accession>A0A7N0UIV1</accession>
<dbReference type="PANTHER" id="PTHR35300:SF4">
    <property type="entry name" value="HISTONE ACETYLTRANSFERASE"/>
    <property type="match status" value="1"/>
</dbReference>
<protein>
    <submittedName>
        <fullName evidence="1">Uncharacterized protein</fullName>
    </submittedName>
</protein>
<evidence type="ECO:0000313" key="1">
    <source>
        <dbReference type="EnsemblPlants" id="Kaladp0069s0075.1.v1.1"/>
    </source>
</evidence>
<reference evidence="1" key="1">
    <citation type="submission" date="2021-01" db="UniProtKB">
        <authorList>
            <consortium name="EnsemblPlants"/>
        </authorList>
    </citation>
    <scope>IDENTIFICATION</scope>
</reference>
<dbReference type="Proteomes" id="UP000594263">
    <property type="component" value="Unplaced"/>
</dbReference>
<proteinExistence type="predicted"/>
<name>A0A7N0UIV1_KALFE</name>
<evidence type="ECO:0000313" key="2">
    <source>
        <dbReference type="Proteomes" id="UP000594263"/>
    </source>
</evidence>
<organism evidence="1 2">
    <name type="scientific">Kalanchoe fedtschenkoi</name>
    <name type="common">Lavender scallops</name>
    <name type="synonym">South American air plant</name>
    <dbReference type="NCBI Taxonomy" id="63787"/>
    <lineage>
        <taxon>Eukaryota</taxon>
        <taxon>Viridiplantae</taxon>
        <taxon>Streptophyta</taxon>
        <taxon>Embryophyta</taxon>
        <taxon>Tracheophyta</taxon>
        <taxon>Spermatophyta</taxon>
        <taxon>Magnoliopsida</taxon>
        <taxon>eudicotyledons</taxon>
        <taxon>Gunneridae</taxon>
        <taxon>Pentapetalae</taxon>
        <taxon>Saxifragales</taxon>
        <taxon>Crassulaceae</taxon>
        <taxon>Kalanchoe</taxon>
    </lineage>
</organism>